<dbReference type="InterPro" id="IPR023296">
    <property type="entry name" value="Glyco_hydro_beta-prop_sf"/>
</dbReference>
<dbReference type="KEGG" id="dori:FH5T_00945"/>
<dbReference type="HOGENOM" id="CLU_016116_0_1_10"/>
<keyword evidence="8" id="KW-1185">Reference proteome</keyword>
<evidence type="ECO:0000313" key="6">
    <source>
        <dbReference type="EMBL" id="AHW58621.1"/>
    </source>
</evidence>
<keyword evidence="3 4" id="KW-0326">Glycosidase</keyword>
<evidence type="ECO:0000313" key="7">
    <source>
        <dbReference type="EMBL" id="SET30984.1"/>
    </source>
</evidence>
<name>X5DWI3_9BACT</name>
<keyword evidence="5" id="KW-0812">Transmembrane</keyword>
<evidence type="ECO:0000313" key="8">
    <source>
        <dbReference type="Proteomes" id="UP000023772"/>
    </source>
</evidence>
<evidence type="ECO:0000256" key="3">
    <source>
        <dbReference type="ARBA" id="ARBA00023295"/>
    </source>
</evidence>
<keyword evidence="2 4" id="KW-0378">Hydrolase</keyword>
<dbReference type="PANTHER" id="PTHR22925">
    <property type="entry name" value="GLYCOSYL HYDROLASE 43 FAMILY MEMBER"/>
    <property type="match status" value="1"/>
</dbReference>
<dbReference type="EMBL" id="CP007451">
    <property type="protein sequence ID" value="AHW58621.1"/>
    <property type="molecule type" value="Genomic_DNA"/>
</dbReference>
<evidence type="ECO:0000256" key="4">
    <source>
        <dbReference type="RuleBase" id="RU361187"/>
    </source>
</evidence>
<feature type="transmembrane region" description="Helical" evidence="5">
    <location>
        <begin position="7"/>
        <end position="26"/>
    </location>
</feature>
<proteinExistence type="inferred from homology"/>
<dbReference type="CDD" id="cd18825">
    <property type="entry name" value="GH43_CtGH43-like"/>
    <property type="match status" value="1"/>
</dbReference>
<dbReference type="GO" id="GO:0005975">
    <property type="term" value="P:carbohydrate metabolic process"/>
    <property type="evidence" value="ECO:0007669"/>
    <property type="project" value="InterPro"/>
</dbReference>
<dbReference type="SUPFAM" id="SSF75005">
    <property type="entry name" value="Arabinanase/levansucrase/invertase"/>
    <property type="match status" value="1"/>
</dbReference>
<dbReference type="Proteomes" id="UP000023772">
    <property type="component" value="Chromosome"/>
</dbReference>
<organism evidence="7 9">
    <name type="scientific">Draconibacterium orientale</name>
    <dbReference type="NCBI Taxonomy" id="1168034"/>
    <lineage>
        <taxon>Bacteria</taxon>
        <taxon>Pseudomonadati</taxon>
        <taxon>Bacteroidota</taxon>
        <taxon>Bacteroidia</taxon>
        <taxon>Marinilabiliales</taxon>
        <taxon>Prolixibacteraceae</taxon>
        <taxon>Draconibacterium</taxon>
    </lineage>
</organism>
<keyword evidence="5" id="KW-1133">Transmembrane helix</keyword>
<dbReference type="EMBL" id="FOHT01000010">
    <property type="protein sequence ID" value="SET30984.1"/>
    <property type="molecule type" value="Genomic_DNA"/>
</dbReference>
<reference evidence="7 9" key="2">
    <citation type="submission" date="2016-10" db="EMBL/GenBank/DDBJ databases">
        <authorList>
            <person name="de Groot N.N."/>
        </authorList>
    </citation>
    <scope>NUCLEOTIDE SEQUENCE [LARGE SCALE GENOMIC DNA]</scope>
    <source>
        <strain evidence="7 9">DSM 25947</strain>
    </source>
</reference>
<dbReference type="Pfam" id="PF04616">
    <property type="entry name" value="Glyco_hydro_43"/>
    <property type="match status" value="1"/>
</dbReference>
<evidence type="ECO:0000313" key="9">
    <source>
        <dbReference type="Proteomes" id="UP000181981"/>
    </source>
</evidence>
<dbReference type="PROSITE" id="PS51257">
    <property type="entry name" value="PROKAR_LIPOPROTEIN"/>
    <property type="match status" value="1"/>
</dbReference>
<comment type="similarity">
    <text evidence="1 4">Belongs to the glycosyl hydrolase 43 family.</text>
</comment>
<dbReference type="Proteomes" id="UP000181981">
    <property type="component" value="Unassembled WGS sequence"/>
</dbReference>
<sequence length="393" mass="44491">MKPQSNQLYPILFTFFCASLMVVLMGCNSKKEEPQGFQNFNPGQSWPDADSVHINAHGGGILFHDNTYYWFGEYKSEHTSSAQVGVNCYSSTDLYNWKPEGVALPVSDSIGSDIETGCVMERPKVIYNAKTQQFVLYFHLELKGKGYSAARVGIAVSDKVTGPYTYLRSLRPNAGFWPQNMTEAQKNSSLTMADFSDWWTDDWMAAVHDGLFIRRDFEGGQMSRDMTLFVDDDGKAYHIYSSEENLTLHIAELSDDYLSYTGKYIRVAPGGHNEAPAIFKKDGKYFMITSGCTGWDPNAARLFTAESIWGPWEQHPNPCVGDDADLTFHSQSTYILPVAGKDDAFIFMADRWTPKKPIEASYIWLPIQFENGLPVLKWMDQWNLSIFDESNEL</sequence>
<keyword evidence="5" id="KW-0472">Membrane</keyword>
<evidence type="ECO:0000256" key="1">
    <source>
        <dbReference type="ARBA" id="ARBA00009865"/>
    </source>
</evidence>
<dbReference type="STRING" id="1168034.FH5T_00945"/>
<dbReference type="InterPro" id="IPR006710">
    <property type="entry name" value="Glyco_hydro_43"/>
</dbReference>
<dbReference type="eggNOG" id="COG3507">
    <property type="taxonomic scope" value="Bacteria"/>
</dbReference>
<accession>X5DWI3</accession>
<evidence type="ECO:0000256" key="5">
    <source>
        <dbReference type="SAM" id="Phobius"/>
    </source>
</evidence>
<reference evidence="6 8" key="1">
    <citation type="submission" date="2014-03" db="EMBL/GenBank/DDBJ databases">
        <title>Complete genome sequence of a deeply braunched marine Bacteroidia bacterium Draconibacterium orientale type strain FH5T.</title>
        <authorList>
            <person name="Li X."/>
            <person name="Wang X."/>
            <person name="Xie Z."/>
            <person name="Du Z."/>
            <person name="Chen G."/>
        </authorList>
    </citation>
    <scope>NUCLEOTIDE SEQUENCE [LARGE SCALE GENOMIC DNA]</scope>
    <source>
        <strain evidence="6 8">FH5</strain>
    </source>
</reference>
<gene>
    <name evidence="6" type="ORF">FH5T_00945</name>
    <name evidence="7" type="ORF">SAMN05444285_11033</name>
</gene>
<dbReference type="Gene3D" id="2.115.10.20">
    <property type="entry name" value="Glycosyl hydrolase domain, family 43"/>
    <property type="match status" value="1"/>
</dbReference>
<dbReference type="GO" id="GO:0004553">
    <property type="term" value="F:hydrolase activity, hydrolyzing O-glycosyl compounds"/>
    <property type="evidence" value="ECO:0007669"/>
    <property type="project" value="InterPro"/>
</dbReference>
<dbReference type="AlphaFoldDB" id="X5DWI3"/>
<dbReference type="RefSeq" id="WP_081804733.1">
    <property type="nucleotide sequence ID" value="NZ_FOHT01000010.1"/>
</dbReference>
<dbReference type="PANTHER" id="PTHR22925:SF3">
    <property type="entry name" value="GLYCOSYL HYDROLASE FAMILY PROTEIN 43"/>
    <property type="match status" value="1"/>
</dbReference>
<evidence type="ECO:0000256" key="2">
    <source>
        <dbReference type="ARBA" id="ARBA00022801"/>
    </source>
</evidence>
<protein>
    <submittedName>
        <fullName evidence="7">Glycosyl hydrolases family 43</fullName>
    </submittedName>
</protein>